<reference evidence="2" key="1">
    <citation type="journal article" date="2020" name="Stud. Mycol.">
        <title>101 Dothideomycetes genomes: a test case for predicting lifestyles and emergence of pathogens.</title>
        <authorList>
            <person name="Haridas S."/>
            <person name="Albert R."/>
            <person name="Binder M."/>
            <person name="Bloem J."/>
            <person name="Labutti K."/>
            <person name="Salamov A."/>
            <person name="Andreopoulos B."/>
            <person name="Baker S."/>
            <person name="Barry K."/>
            <person name="Bills G."/>
            <person name="Bluhm B."/>
            <person name="Cannon C."/>
            <person name="Castanera R."/>
            <person name="Culley D."/>
            <person name="Daum C."/>
            <person name="Ezra D."/>
            <person name="Gonzalez J."/>
            <person name="Henrissat B."/>
            <person name="Kuo A."/>
            <person name="Liang C."/>
            <person name="Lipzen A."/>
            <person name="Lutzoni F."/>
            <person name="Magnuson J."/>
            <person name="Mondo S."/>
            <person name="Nolan M."/>
            <person name="Ohm R."/>
            <person name="Pangilinan J."/>
            <person name="Park H.-J."/>
            <person name="Ramirez L."/>
            <person name="Alfaro M."/>
            <person name="Sun H."/>
            <person name="Tritt A."/>
            <person name="Yoshinaga Y."/>
            <person name="Zwiers L.-H."/>
            <person name="Turgeon B."/>
            <person name="Goodwin S."/>
            <person name="Spatafora J."/>
            <person name="Crous P."/>
            <person name="Grigoriev I."/>
        </authorList>
    </citation>
    <scope>NUCLEOTIDE SEQUENCE</scope>
    <source>
        <strain evidence="2">CBS 161.51</strain>
    </source>
</reference>
<gene>
    <name evidence="2" type="ORF">EJ02DRAFT_454575</name>
</gene>
<dbReference type="InterPro" id="IPR002575">
    <property type="entry name" value="Aminoglycoside_PTrfase"/>
</dbReference>
<evidence type="ECO:0000313" key="3">
    <source>
        <dbReference type="Proteomes" id="UP000800038"/>
    </source>
</evidence>
<dbReference type="Proteomes" id="UP000800038">
    <property type="component" value="Unassembled WGS sequence"/>
</dbReference>
<dbReference type="Gene3D" id="3.90.1200.10">
    <property type="match status" value="1"/>
</dbReference>
<keyword evidence="2" id="KW-0808">Transferase</keyword>
<dbReference type="GO" id="GO:0016301">
    <property type="term" value="F:kinase activity"/>
    <property type="evidence" value="ECO:0007669"/>
    <property type="project" value="UniProtKB-KW"/>
</dbReference>
<dbReference type="AlphaFoldDB" id="A0A6A5SN51"/>
<organism evidence="2 3">
    <name type="scientific">Clathrospora elynae</name>
    <dbReference type="NCBI Taxonomy" id="706981"/>
    <lineage>
        <taxon>Eukaryota</taxon>
        <taxon>Fungi</taxon>
        <taxon>Dikarya</taxon>
        <taxon>Ascomycota</taxon>
        <taxon>Pezizomycotina</taxon>
        <taxon>Dothideomycetes</taxon>
        <taxon>Pleosporomycetidae</taxon>
        <taxon>Pleosporales</taxon>
        <taxon>Diademaceae</taxon>
        <taxon>Clathrospora</taxon>
    </lineage>
</organism>
<dbReference type="Pfam" id="PF01636">
    <property type="entry name" value="APH"/>
    <property type="match status" value="1"/>
</dbReference>
<keyword evidence="2" id="KW-0418">Kinase</keyword>
<protein>
    <submittedName>
        <fullName evidence="2">Kinase-like protein</fullName>
    </submittedName>
</protein>
<proteinExistence type="predicted"/>
<keyword evidence="3" id="KW-1185">Reference proteome</keyword>
<dbReference type="EMBL" id="ML976039">
    <property type="protein sequence ID" value="KAF1942071.1"/>
    <property type="molecule type" value="Genomic_DNA"/>
</dbReference>
<dbReference type="Gene3D" id="3.30.200.20">
    <property type="entry name" value="Phosphorylase Kinase, domain 1"/>
    <property type="match status" value="1"/>
</dbReference>
<feature type="domain" description="Aminoglycoside phosphotransferase" evidence="1">
    <location>
        <begin position="28"/>
        <end position="306"/>
    </location>
</feature>
<evidence type="ECO:0000259" key="1">
    <source>
        <dbReference type="Pfam" id="PF01636"/>
    </source>
</evidence>
<sequence length="386" mass="42674">MTASQDLTTETGLCDYLKAANGQSKPVDIEPLSGGTANYVYRVTNQGARSIYKHAAPYLHSNKSFAFDPTRMDYEARVLEILSPASSESPLSKQLPTSCVHAVQILSYDKDQKLLCIEDGGSQHLKDAYTDLKLDIPHVGEELAKWIAALHACSSEISLALPGSGVNVEGNNNNPVAINIYRYSYKNLYDALARFGQDPELAHRINERFGSLLKTDNECICHGDFWPGNVLVQLNSHVSQIPPDSTIDGKKPVEFTVVDWEMCRRGTSATDVGQFAAEAWLLDCFRGDRGLLPAFLIAYATARESGTESAAPLGRAWLRRMVVHWAVHVAFWPTVVEWTGKDGTQKLVDIGVDVLKDVLDENWEKLLESPLLRGVKEAYAPLLTRP</sequence>
<dbReference type="OrthoDB" id="25129at2759"/>
<accession>A0A6A5SN51</accession>
<dbReference type="SUPFAM" id="SSF56112">
    <property type="entry name" value="Protein kinase-like (PK-like)"/>
    <property type="match status" value="1"/>
</dbReference>
<dbReference type="InterPro" id="IPR011009">
    <property type="entry name" value="Kinase-like_dom_sf"/>
</dbReference>
<name>A0A6A5SN51_9PLEO</name>
<evidence type="ECO:0000313" key="2">
    <source>
        <dbReference type="EMBL" id="KAF1942071.1"/>
    </source>
</evidence>